<gene>
    <name evidence="1" type="ORF">CVT26_002394</name>
</gene>
<dbReference type="EMBL" id="NHYE01000614">
    <property type="protein sequence ID" value="PPR04530.1"/>
    <property type="molecule type" value="Genomic_DNA"/>
</dbReference>
<evidence type="ECO:0000313" key="1">
    <source>
        <dbReference type="EMBL" id="PPR04530.1"/>
    </source>
</evidence>
<sequence>MPGVDILCVFPLSGVTARGLNAPAEAMYTDIGRVGEEFIKSSASLTVLAAVLTTLVFRTYPRCRNFPFSSIRSALFIAPMMDFQHLHLLSSPRWKDKYGRLCHIKHLEDDMVPEVDVAQEIYMYLCENRKSRHKVYVVAVESGAFMVARLLEFIKIYGLNDELGLVDFPRLWCTLIANRGFEYPPSPPVTIWTLINLRPIHKGTTIKLA</sequence>
<dbReference type="Proteomes" id="UP000284706">
    <property type="component" value="Unassembled WGS sequence"/>
</dbReference>
<reference evidence="1 2" key="1">
    <citation type="journal article" date="2018" name="Evol. Lett.">
        <title>Horizontal gene cluster transfer increased hallucinogenic mushroom diversity.</title>
        <authorList>
            <person name="Reynolds H.T."/>
            <person name="Vijayakumar V."/>
            <person name="Gluck-Thaler E."/>
            <person name="Korotkin H.B."/>
            <person name="Matheny P.B."/>
            <person name="Slot J.C."/>
        </authorList>
    </citation>
    <scope>NUCLEOTIDE SEQUENCE [LARGE SCALE GENOMIC DNA]</scope>
    <source>
        <strain evidence="1 2">SRW20</strain>
    </source>
</reference>
<comment type="caution">
    <text evidence="1">The sequence shown here is derived from an EMBL/GenBank/DDBJ whole genome shotgun (WGS) entry which is preliminary data.</text>
</comment>
<name>A0A409YNB3_9AGAR</name>
<dbReference type="AlphaFoldDB" id="A0A409YNB3"/>
<proteinExistence type="predicted"/>
<protein>
    <submittedName>
        <fullName evidence="1">Uncharacterized protein</fullName>
    </submittedName>
</protein>
<keyword evidence="2" id="KW-1185">Reference proteome</keyword>
<evidence type="ECO:0000313" key="2">
    <source>
        <dbReference type="Proteomes" id="UP000284706"/>
    </source>
</evidence>
<organism evidence="1 2">
    <name type="scientific">Gymnopilus dilepis</name>
    <dbReference type="NCBI Taxonomy" id="231916"/>
    <lineage>
        <taxon>Eukaryota</taxon>
        <taxon>Fungi</taxon>
        <taxon>Dikarya</taxon>
        <taxon>Basidiomycota</taxon>
        <taxon>Agaricomycotina</taxon>
        <taxon>Agaricomycetes</taxon>
        <taxon>Agaricomycetidae</taxon>
        <taxon>Agaricales</taxon>
        <taxon>Agaricineae</taxon>
        <taxon>Hymenogastraceae</taxon>
        <taxon>Gymnopilus</taxon>
    </lineage>
</organism>
<accession>A0A409YNB3</accession>
<dbReference type="InParanoid" id="A0A409YNB3"/>